<protein>
    <submittedName>
        <fullName evidence="1">Uncharacterized protein</fullName>
    </submittedName>
</protein>
<accession>A0AAV1MVY4</accession>
<proteinExistence type="predicted"/>
<dbReference type="Proteomes" id="UP001314229">
    <property type="component" value="Unassembled WGS sequence"/>
</dbReference>
<comment type="caution">
    <text evidence="1">The sequence shown here is derived from an EMBL/GenBank/DDBJ whole genome shotgun (WGS) entry which is preliminary data.</text>
</comment>
<evidence type="ECO:0000313" key="2">
    <source>
        <dbReference type="Proteomes" id="UP001314229"/>
    </source>
</evidence>
<sequence>MPNILPRLAKPQHTTEVLPVSSQEFSPCLGGKVPNNMTYIGSPKSASLCTLYRTSYPSSKCAWTSAQIRCSRNNKLAAVTLNIASPGWGFYGWLDPGYETEQLRRIFGSERGRFVLLFLAVDLSSGQGELGGAWWANDIWLRKIL</sequence>
<gene>
    <name evidence="1" type="ORF">FSCOSCO3_A018751</name>
</gene>
<dbReference type="EMBL" id="CAWUFR010000005">
    <property type="protein sequence ID" value="CAK6950938.1"/>
    <property type="molecule type" value="Genomic_DNA"/>
</dbReference>
<dbReference type="AlphaFoldDB" id="A0AAV1MVY4"/>
<reference evidence="1 2" key="1">
    <citation type="submission" date="2024-01" db="EMBL/GenBank/DDBJ databases">
        <authorList>
            <person name="Alioto T."/>
            <person name="Alioto T."/>
            <person name="Gomez Garrido J."/>
        </authorList>
    </citation>
    <scope>NUCLEOTIDE SEQUENCE [LARGE SCALE GENOMIC DNA]</scope>
</reference>
<keyword evidence="2" id="KW-1185">Reference proteome</keyword>
<organism evidence="1 2">
    <name type="scientific">Scomber scombrus</name>
    <name type="common">Atlantic mackerel</name>
    <name type="synonym">Scomber vernalis</name>
    <dbReference type="NCBI Taxonomy" id="13677"/>
    <lineage>
        <taxon>Eukaryota</taxon>
        <taxon>Metazoa</taxon>
        <taxon>Chordata</taxon>
        <taxon>Craniata</taxon>
        <taxon>Vertebrata</taxon>
        <taxon>Euteleostomi</taxon>
        <taxon>Actinopterygii</taxon>
        <taxon>Neopterygii</taxon>
        <taxon>Teleostei</taxon>
        <taxon>Neoteleostei</taxon>
        <taxon>Acanthomorphata</taxon>
        <taxon>Pelagiaria</taxon>
        <taxon>Scombriformes</taxon>
        <taxon>Scombridae</taxon>
        <taxon>Scomber</taxon>
    </lineage>
</organism>
<name>A0AAV1MVY4_SCOSC</name>
<evidence type="ECO:0000313" key="1">
    <source>
        <dbReference type="EMBL" id="CAK6950938.1"/>
    </source>
</evidence>